<keyword evidence="3" id="KW-1185">Reference proteome</keyword>
<gene>
    <name evidence="2" type="ORF">BDV28DRAFT_136365</name>
</gene>
<evidence type="ECO:0000256" key="1">
    <source>
        <dbReference type="SAM" id="Phobius"/>
    </source>
</evidence>
<dbReference type="AlphaFoldDB" id="A0A5N6Z320"/>
<dbReference type="EMBL" id="ML739154">
    <property type="protein sequence ID" value="KAE8351808.1"/>
    <property type="molecule type" value="Genomic_DNA"/>
</dbReference>
<feature type="transmembrane region" description="Helical" evidence="1">
    <location>
        <begin position="20"/>
        <end position="46"/>
    </location>
</feature>
<reference evidence="3" key="1">
    <citation type="submission" date="2019-04" db="EMBL/GenBank/DDBJ databases">
        <title>Friends and foes A comparative genomics studyof 23 Aspergillus species from section Flavi.</title>
        <authorList>
            <consortium name="DOE Joint Genome Institute"/>
            <person name="Kjaerbolling I."/>
            <person name="Vesth T."/>
            <person name="Frisvad J.C."/>
            <person name="Nybo J.L."/>
            <person name="Theobald S."/>
            <person name="Kildgaard S."/>
            <person name="Isbrandt T."/>
            <person name="Kuo A."/>
            <person name="Sato A."/>
            <person name="Lyhne E.K."/>
            <person name="Kogle M.E."/>
            <person name="Wiebenga A."/>
            <person name="Kun R.S."/>
            <person name="Lubbers R.J."/>
            <person name="Makela M.R."/>
            <person name="Barry K."/>
            <person name="Chovatia M."/>
            <person name="Clum A."/>
            <person name="Daum C."/>
            <person name="Haridas S."/>
            <person name="He G."/>
            <person name="LaButti K."/>
            <person name="Lipzen A."/>
            <person name="Mondo S."/>
            <person name="Riley R."/>
            <person name="Salamov A."/>
            <person name="Simmons B.A."/>
            <person name="Magnuson J.K."/>
            <person name="Henrissat B."/>
            <person name="Mortensen U.H."/>
            <person name="Larsen T.O."/>
            <person name="Devries R.P."/>
            <person name="Grigoriev I.V."/>
            <person name="Machida M."/>
            <person name="Baker S.E."/>
            <person name="Andersen M.R."/>
        </authorList>
    </citation>
    <scope>NUCLEOTIDE SEQUENCE [LARGE SCALE GENOMIC DNA]</scope>
    <source>
        <strain evidence="3">CBS 553.77</strain>
    </source>
</reference>
<protein>
    <submittedName>
        <fullName evidence="2">Uncharacterized protein</fullName>
    </submittedName>
</protein>
<feature type="transmembrane region" description="Helical" evidence="1">
    <location>
        <begin position="58"/>
        <end position="76"/>
    </location>
</feature>
<sequence length="77" mass="8739">MGVVLLVGLGKPVRDKHPVWLRTVWSVAMMVFSSLSKATFIGLFVLGGLCLSWYRVISYYPGWVLITWISSFWQSLS</sequence>
<accession>A0A5N6Z320</accession>
<name>A0A5N6Z320_9EURO</name>
<evidence type="ECO:0000313" key="2">
    <source>
        <dbReference type="EMBL" id="KAE8351808.1"/>
    </source>
</evidence>
<dbReference type="Proteomes" id="UP000327118">
    <property type="component" value="Unassembled WGS sequence"/>
</dbReference>
<keyword evidence="1" id="KW-0472">Membrane</keyword>
<evidence type="ECO:0000313" key="3">
    <source>
        <dbReference type="Proteomes" id="UP000327118"/>
    </source>
</evidence>
<keyword evidence="1" id="KW-0812">Transmembrane</keyword>
<keyword evidence="1" id="KW-1133">Transmembrane helix</keyword>
<proteinExistence type="predicted"/>
<organism evidence="2 3">
    <name type="scientific">Aspergillus coremiiformis</name>
    <dbReference type="NCBI Taxonomy" id="138285"/>
    <lineage>
        <taxon>Eukaryota</taxon>
        <taxon>Fungi</taxon>
        <taxon>Dikarya</taxon>
        <taxon>Ascomycota</taxon>
        <taxon>Pezizomycotina</taxon>
        <taxon>Eurotiomycetes</taxon>
        <taxon>Eurotiomycetidae</taxon>
        <taxon>Eurotiales</taxon>
        <taxon>Aspergillaceae</taxon>
        <taxon>Aspergillus</taxon>
        <taxon>Aspergillus subgen. Circumdati</taxon>
    </lineage>
</organism>